<reference evidence="2" key="1">
    <citation type="journal article" date="2017" name="Genome Biol. Evol.">
        <title>The complete genome sequence of the phytopathogenic fungus Sclerotinia sclerotiorum reveals insights into the genome architecture of broad host range pathogens.</title>
        <authorList>
            <person name="Derbyshire M."/>
            <person name="Denton-Giles M."/>
            <person name="Hegedus D."/>
            <person name="Seifbarghy S."/>
            <person name="Rollins J."/>
            <person name="van Kan J."/>
            <person name="Seidl M.F."/>
            <person name="Faino L."/>
            <person name="Mbengue M."/>
            <person name="Navaud O."/>
            <person name="Raffaele S."/>
            <person name="Hammond-Kosack K."/>
            <person name="Heard S."/>
            <person name="Oliver R."/>
        </authorList>
    </citation>
    <scope>NUCLEOTIDE SEQUENCE [LARGE SCALE GENOMIC DNA]</scope>
    <source>
        <strain evidence="2">ATCC 18683 / 1980 / Ss-1</strain>
    </source>
</reference>
<proteinExistence type="predicted"/>
<dbReference type="RefSeq" id="XP_001585031.1">
    <property type="nucleotide sequence ID" value="XM_001584981.1"/>
</dbReference>
<organism evidence="1 2">
    <name type="scientific">Sclerotinia sclerotiorum (strain ATCC 18683 / 1980 / Ss-1)</name>
    <name type="common">White mold</name>
    <name type="synonym">Whetzelinia sclerotiorum</name>
    <dbReference type="NCBI Taxonomy" id="665079"/>
    <lineage>
        <taxon>Eukaryota</taxon>
        <taxon>Fungi</taxon>
        <taxon>Dikarya</taxon>
        <taxon>Ascomycota</taxon>
        <taxon>Pezizomycotina</taxon>
        <taxon>Leotiomycetes</taxon>
        <taxon>Helotiales</taxon>
        <taxon>Sclerotiniaceae</taxon>
        <taxon>Sclerotinia</taxon>
    </lineage>
</organism>
<evidence type="ECO:0000313" key="2">
    <source>
        <dbReference type="Proteomes" id="UP000177798"/>
    </source>
</evidence>
<accession>A0A1D9QGQ0</accession>
<dbReference type="EMBL" id="CP017824">
    <property type="protein sequence ID" value="APA13803.1"/>
    <property type="molecule type" value="Genomic_DNA"/>
</dbReference>
<dbReference type="VEuPathDB" id="FungiDB:sscle_11g085730"/>
<sequence length="193" mass="21960">MPVKHFEDVHQMDFWNHTVKTFGPLMLGLRSLNIRIQVTQVPPLAVESLLNVDTGQSEGSKWRSAYATLKLKQNMSAEERRACQAGDELIERAKLNEKFFLSSSKQNEHLDCILDYKEGLKEKLQLIATAAYTGVTTTGQPTMKYLLHTKAGIIKTLEFIEATRIATRSWHLNRMHEEEEEEGGEEGGWTGRL</sequence>
<protein>
    <submittedName>
        <fullName evidence="1">Uncharacterized protein</fullName>
    </submittedName>
</protein>
<dbReference type="Proteomes" id="UP000177798">
    <property type="component" value="Chromosome 11"/>
</dbReference>
<evidence type="ECO:0000313" key="1">
    <source>
        <dbReference type="EMBL" id="APA13803.1"/>
    </source>
</evidence>
<dbReference type="AlphaFoldDB" id="A0A1D9QGQ0"/>
<gene>
    <name evidence="1" type="ORF">sscle_11g085730</name>
</gene>
<name>A0A1D9QGQ0_SCLS1</name>
<dbReference type="KEGG" id="ssl:SS1G_13891"/>
<dbReference type="OrthoDB" id="10254945at2759"/>